<dbReference type="Pfam" id="PF06750">
    <property type="entry name" value="A24_N_bact"/>
    <property type="match status" value="1"/>
</dbReference>
<dbReference type="InterPro" id="IPR000045">
    <property type="entry name" value="Prepilin_IV_endopep_pep"/>
</dbReference>
<feature type="transmembrane region" description="Helical" evidence="7">
    <location>
        <begin position="183"/>
        <end position="208"/>
    </location>
</feature>
<dbReference type="Pfam" id="PF01478">
    <property type="entry name" value="Peptidase_A24"/>
    <property type="match status" value="1"/>
</dbReference>
<dbReference type="InterPro" id="IPR050882">
    <property type="entry name" value="Prepilin_peptidase/N-MTase"/>
</dbReference>
<evidence type="ECO:0000256" key="5">
    <source>
        <dbReference type="ARBA" id="ARBA00022989"/>
    </source>
</evidence>
<evidence type="ECO:0000256" key="7">
    <source>
        <dbReference type="SAM" id="Phobius"/>
    </source>
</evidence>
<sequence>MTEVIVFIFGLIFGSFLNVVIYRLNVGSFGRSRSFCPDCNHQLSWWDNIPVVSFLLLAGRCRYCKKNISIQYPLVELGTALILVWLYTELGISQVFFLYAIFAFFLVVIFTYDLRYYLIADEVTIPAMIVAFVGNIFLGADPLSLVTGAVLGGGFFSVQYLVSSGRWIGGGDIRLGAVMGLMLGWQVTIIALFIGYVVGAAVGLTLIAVKKKKLGSQLPFGTFLSGATLIALIYGRNIYDWYISTLGF</sequence>
<evidence type="ECO:0000259" key="8">
    <source>
        <dbReference type="Pfam" id="PF01478"/>
    </source>
</evidence>
<dbReference type="GO" id="GO:0004190">
    <property type="term" value="F:aspartic-type endopeptidase activity"/>
    <property type="evidence" value="ECO:0007669"/>
    <property type="project" value="InterPro"/>
</dbReference>
<dbReference type="EMBL" id="MHIG01000033">
    <property type="protein sequence ID" value="OGY46384.1"/>
    <property type="molecule type" value="Genomic_DNA"/>
</dbReference>
<feature type="transmembrane region" description="Helical" evidence="7">
    <location>
        <begin position="6"/>
        <end position="24"/>
    </location>
</feature>
<dbReference type="GO" id="GO:0005886">
    <property type="term" value="C:plasma membrane"/>
    <property type="evidence" value="ECO:0007669"/>
    <property type="project" value="UniProtKB-SubCell"/>
</dbReference>
<evidence type="ECO:0000259" key="9">
    <source>
        <dbReference type="Pfam" id="PF06750"/>
    </source>
</evidence>
<dbReference type="PANTHER" id="PTHR30487:SF0">
    <property type="entry name" value="PREPILIN LEADER PEPTIDASE_N-METHYLTRANSFERASE-RELATED"/>
    <property type="match status" value="1"/>
</dbReference>
<dbReference type="GO" id="GO:0006465">
    <property type="term" value="P:signal peptide processing"/>
    <property type="evidence" value="ECO:0007669"/>
    <property type="project" value="TreeGrafter"/>
</dbReference>
<organism evidence="10 11">
    <name type="scientific">Candidatus Buchananbacteria bacterium RIFCSPHIGHO2_01_FULL_47_11b</name>
    <dbReference type="NCBI Taxonomy" id="1797537"/>
    <lineage>
        <taxon>Bacteria</taxon>
        <taxon>Candidatus Buchananiibacteriota</taxon>
    </lineage>
</organism>
<dbReference type="AlphaFoldDB" id="A0A1G1Y2H5"/>
<accession>A0A1G1Y2H5</accession>
<dbReference type="PANTHER" id="PTHR30487">
    <property type="entry name" value="TYPE 4 PREPILIN-LIKE PROTEINS LEADER PEPTIDE-PROCESSING ENZYME"/>
    <property type="match status" value="1"/>
</dbReference>
<evidence type="ECO:0000256" key="4">
    <source>
        <dbReference type="ARBA" id="ARBA00022692"/>
    </source>
</evidence>
<feature type="domain" description="Prepilin peptidase A24 N-terminal" evidence="9">
    <location>
        <begin position="8"/>
        <end position="88"/>
    </location>
</feature>
<gene>
    <name evidence="10" type="ORF">A2840_00785</name>
</gene>
<dbReference type="InterPro" id="IPR010627">
    <property type="entry name" value="Prepilin_pept_A24_N"/>
</dbReference>
<evidence type="ECO:0000256" key="1">
    <source>
        <dbReference type="ARBA" id="ARBA00004651"/>
    </source>
</evidence>
<comment type="subcellular location">
    <subcellularLocation>
        <location evidence="1">Cell membrane</location>
        <topology evidence="1">Multi-pass membrane protein</topology>
    </subcellularLocation>
</comment>
<keyword evidence="5 7" id="KW-1133">Transmembrane helix</keyword>
<reference evidence="10 11" key="1">
    <citation type="journal article" date="2016" name="Nat. Commun.">
        <title>Thousands of microbial genomes shed light on interconnected biogeochemical processes in an aquifer system.</title>
        <authorList>
            <person name="Anantharaman K."/>
            <person name="Brown C.T."/>
            <person name="Hug L.A."/>
            <person name="Sharon I."/>
            <person name="Castelle C.J."/>
            <person name="Probst A.J."/>
            <person name="Thomas B.C."/>
            <person name="Singh A."/>
            <person name="Wilkins M.J."/>
            <person name="Karaoz U."/>
            <person name="Brodie E.L."/>
            <person name="Williams K.H."/>
            <person name="Hubbard S.S."/>
            <person name="Banfield J.F."/>
        </authorList>
    </citation>
    <scope>NUCLEOTIDE SEQUENCE [LARGE SCALE GENOMIC DNA]</scope>
</reference>
<feature type="transmembrane region" description="Helical" evidence="7">
    <location>
        <begin position="70"/>
        <end position="88"/>
    </location>
</feature>
<evidence type="ECO:0000313" key="10">
    <source>
        <dbReference type="EMBL" id="OGY46384.1"/>
    </source>
</evidence>
<evidence type="ECO:0000313" key="11">
    <source>
        <dbReference type="Proteomes" id="UP000178385"/>
    </source>
</evidence>
<keyword evidence="4 7" id="KW-0812">Transmembrane</keyword>
<proteinExistence type="inferred from homology"/>
<evidence type="ECO:0008006" key="12">
    <source>
        <dbReference type="Google" id="ProtNLM"/>
    </source>
</evidence>
<evidence type="ECO:0000256" key="2">
    <source>
        <dbReference type="ARBA" id="ARBA00005801"/>
    </source>
</evidence>
<feature type="transmembrane region" description="Helical" evidence="7">
    <location>
        <begin position="214"/>
        <end position="234"/>
    </location>
</feature>
<keyword evidence="6 7" id="KW-0472">Membrane</keyword>
<protein>
    <recommendedName>
        <fullName evidence="12">Prepilin peptidase</fullName>
    </recommendedName>
</protein>
<feature type="domain" description="Prepilin type IV endopeptidase peptidase" evidence="8">
    <location>
        <begin position="101"/>
        <end position="204"/>
    </location>
</feature>
<evidence type="ECO:0000256" key="3">
    <source>
        <dbReference type="ARBA" id="ARBA00022475"/>
    </source>
</evidence>
<keyword evidence="3" id="KW-1003">Cell membrane</keyword>
<name>A0A1G1Y2H5_9BACT</name>
<comment type="caution">
    <text evidence="10">The sequence shown here is derived from an EMBL/GenBank/DDBJ whole genome shotgun (WGS) entry which is preliminary data.</text>
</comment>
<dbReference type="Proteomes" id="UP000178385">
    <property type="component" value="Unassembled WGS sequence"/>
</dbReference>
<comment type="similarity">
    <text evidence="2">Belongs to the peptidase A24 family.</text>
</comment>
<feature type="transmembrane region" description="Helical" evidence="7">
    <location>
        <begin position="94"/>
        <end position="112"/>
    </location>
</feature>
<evidence type="ECO:0000256" key="6">
    <source>
        <dbReference type="ARBA" id="ARBA00023136"/>
    </source>
</evidence>
<dbReference type="Gene3D" id="1.20.120.1220">
    <property type="match status" value="1"/>
</dbReference>